<organism evidence="1 2">
    <name type="scientific">Metabacillus litoralis</name>
    <dbReference type="NCBI Taxonomy" id="152268"/>
    <lineage>
        <taxon>Bacteria</taxon>
        <taxon>Bacillati</taxon>
        <taxon>Bacillota</taxon>
        <taxon>Bacilli</taxon>
        <taxon>Bacillales</taxon>
        <taxon>Bacillaceae</taxon>
        <taxon>Metabacillus</taxon>
    </lineage>
</organism>
<accession>A0A5C6W1E8</accession>
<reference evidence="1 2" key="1">
    <citation type="journal article" date="2005" name="Int. J. Syst. Evol. Microbiol.">
        <title>Bacillus litoralis sp. nov., isolated from a tidal flat of the Yellow Sea in Korea.</title>
        <authorList>
            <person name="Yoon J.H."/>
            <person name="Oh T.K."/>
        </authorList>
    </citation>
    <scope>NUCLEOTIDE SEQUENCE [LARGE SCALE GENOMIC DNA]</scope>
    <source>
        <strain evidence="1 2">SW-211</strain>
    </source>
</reference>
<gene>
    <name evidence="1" type="ORF">FS935_16640</name>
</gene>
<comment type="caution">
    <text evidence="1">The sequence shown here is derived from an EMBL/GenBank/DDBJ whole genome shotgun (WGS) entry which is preliminary data.</text>
</comment>
<sequence>MNFKDRVEPILTTDDPFLQEFISYLLHDYPGIESSWLKKLLHKAKEKPESASTILLLLNVDSADEDVARMLAEGVINSDPSIAPLYLHLVNKLSPELVLTQKQLIESYISTEVWDFYELLKNGTEDVVWPVFFETLSKLESSHNEHEEFQKAKKIAYTLVQRNWITIDTVVRIFQENLEEDAFYYSGILAIYLMRLMKLEQYMGDLAKLLEREDEDLLLDEVCETLISFQSPAVIDAIKPYLSEQETNIYALSIAENIKIDESLDALRNAYYRVERDESKVMIIEALANQLHSAAEKEINDFVSRRENNFIVDLDLISYGYYKIVGIDHPLMSEWVETLHNRA</sequence>
<dbReference type="RefSeq" id="WP_146949773.1">
    <property type="nucleotide sequence ID" value="NZ_VOQF01000009.1"/>
</dbReference>
<name>A0A5C6W1E8_9BACI</name>
<evidence type="ECO:0000313" key="1">
    <source>
        <dbReference type="EMBL" id="TXC89508.1"/>
    </source>
</evidence>
<dbReference type="Proteomes" id="UP000321363">
    <property type="component" value="Unassembled WGS sequence"/>
</dbReference>
<protein>
    <recommendedName>
        <fullName evidence="3">HEAT repeat domain-containing protein</fullName>
    </recommendedName>
</protein>
<evidence type="ECO:0008006" key="3">
    <source>
        <dbReference type="Google" id="ProtNLM"/>
    </source>
</evidence>
<evidence type="ECO:0000313" key="2">
    <source>
        <dbReference type="Proteomes" id="UP000321363"/>
    </source>
</evidence>
<dbReference type="EMBL" id="VOQF01000009">
    <property type="protein sequence ID" value="TXC89508.1"/>
    <property type="molecule type" value="Genomic_DNA"/>
</dbReference>
<proteinExistence type="predicted"/>
<keyword evidence="2" id="KW-1185">Reference proteome</keyword>
<dbReference type="AlphaFoldDB" id="A0A5C6W1E8"/>
<dbReference type="OrthoDB" id="2543069at2"/>